<keyword evidence="8" id="KW-1185">Reference proteome</keyword>
<feature type="transmembrane region" description="Helical" evidence="6">
    <location>
        <begin position="280"/>
        <end position="304"/>
    </location>
</feature>
<protein>
    <recommendedName>
        <fullName evidence="9">Polysaccharide biosynthesis protein</fullName>
    </recommendedName>
</protein>
<dbReference type="Proteomes" id="UP001528912">
    <property type="component" value="Unassembled WGS sequence"/>
</dbReference>
<evidence type="ECO:0000256" key="2">
    <source>
        <dbReference type="ARBA" id="ARBA00022475"/>
    </source>
</evidence>
<feature type="transmembrane region" description="Helical" evidence="6">
    <location>
        <begin position="175"/>
        <end position="194"/>
    </location>
</feature>
<feature type="transmembrane region" description="Helical" evidence="6">
    <location>
        <begin position="20"/>
        <end position="42"/>
    </location>
</feature>
<evidence type="ECO:0000256" key="5">
    <source>
        <dbReference type="ARBA" id="ARBA00023136"/>
    </source>
</evidence>
<evidence type="ECO:0000256" key="3">
    <source>
        <dbReference type="ARBA" id="ARBA00022692"/>
    </source>
</evidence>
<feature type="transmembrane region" description="Helical" evidence="6">
    <location>
        <begin position="350"/>
        <end position="368"/>
    </location>
</feature>
<keyword evidence="3 6" id="KW-0812">Transmembrane</keyword>
<dbReference type="InterPro" id="IPR050833">
    <property type="entry name" value="Poly_Biosynth_Transport"/>
</dbReference>
<feature type="transmembrane region" description="Helical" evidence="6">
    <location>
        <begin position="54"/>
        <end position="73"/>
    </location>
</feature>
<name>A0ABT6C572_9MICO</name>
<sequence length="417" mass="42740">MKPRHAAPPSPRRAALTGALLGIAMAVSNVLSYLFVIVLAPALGPADFGGYSALSTYGILLAIPAGAFQVVVARHIAAGEHTSGLRPALVIGLGLAGATVLLAPLLRSAFHLDSLWAPVLLGLTLVPMTLTGAFQGTLLGLERVKGLSSLYILTAGGRLGAALVAALAGSSVTEVFGLLLAASAITSAWGWLLCRDAADRLPSSRAGLAAELLRSNTTLAAFMALTNVDVLLARHFLTAHESGGYALASTFGRAVCWATQFVALLLVPRMQSHGAARVRLKASGLVLAIGLVTFAVVALAPRFWIGLAGGEQYTDFAGLAVACVALGTAWALAQVWLFSEMGSNSSVLGGLTWVVLVVQAVTIGFWWHDSAGQIVAVCTAGALTVAVAGLALTVLAHQAERPLDQTSALAATDGTRT</sequence>
<evidence type="ECO:0000313" key="8">
    <source>
        <dbReference type="Proteomes" id="UP001528912"/>
    </source>
</evidence>
<proteinExistence type="predicted"/>
<gene>
    <name evidence="7" type="ORF">P4R38_07555</name>
</gene>
<feature type="transmembrane region" description="Helical" evidence="6">
    <location>
        <begin position="374"/>
        <end position="396"/>
    </location>
</feature>
<evidence type="ECO:0000256" key="4">
    <source>
        <dbReference type="ARBA" id="ARBA00022989"/>
    </source>
</evidence>
<evidence type="ECO:0000256" key="1">
    <source>
        <dbReference type="ARBA" id="ARBA00004651"/>
    </source>
</evidence>
<accession>A0ABT6C572</accession>
<evidence type="ECO:0008006" key="9">
    <source>
        <dbReference type="Google" id="ProtNLM"/>
    </source>
</evidence>
<feature type="transmembrane region" description="Helical" evidence="6">
    <location>
        <begin position="85"/>
        <end position="103"/>
    </location>
</feature>
<dbReference type="EMBL" id="JAROAV010000024">
    <property type="protein sequence ID" value="MDF8264091.1"/>
    <property type="molecule type" value="Genomic_DNA"/>
</dbReference>
<feature type="transmembrane region" description="Helical" evidence="6">
    <location>
        <begin position="316"/>
        <end position="338"/>
    </location>
</feature>
<organism evidence="7 8">
    <name type="scientific">Luteipulveratus flavus</name>
    <dbReference type="NCBI Taxonomy" id="3031728"/>
    <lineage>
        <taxon>Bacteria</taxon>
        <taxon>Bacillati</taxon>
        <taxon>Actinomycetota</taxon>
        <taxon>Actinomycetes</taxon>
        <taxon>Micrococcales</taxon>
        <taxon>Dermacoccaceae</taxon>
        <taxon>Luteipulveratus</taxon>
    </lineage>
</organism>
<comment type="caution">
    <text evidence="7">The sequence shown here is derived from an EMBL/GenBank/DDBJ whole genome shotgun (WGS) entry which is preliminary data.</text>
</comment>
<dbReference type="PANTHER" id="PTHR30250">
    <property type="entry name" value="PST FAMILY PREDICTED COLANIC ACID TRANSPORTER"/>
    <property type="match status" value="1"/>
</dbReference>
<feature type="transmembrane region" description="Helical" evidence="6">
    <location>
        <begin position="115"/>
        <end position="138"/>
    </location>
</feature>
<dbReference type="PANTHER" id="PTHR30250:SF11">
    <property type="entry name" value="O-ANTIGEN TRANSPORTER-RELATED"/>
    <property type="match status" value="1"/>
</dbReference>
<keyword evidence="4 6" id="KW-1133">Transmembrane helix</keyword>
<keyword evidence="5 6" id="KW-0472">Membrane</keyword>
<feature type="transmembrane region" description="Helical" evidence="6">
    <location>
        <begin position="150"/>
        <end position="169"/>
    </location>
</feature>
<keyword evidence="2" id="KW-1003">Cell membrane</keyword>
<comment type="subcellular location">
    <subcellularLocation>
        <location evidence="1">Cell membrane</location>
        <topology evidence="1">Multi-pass membrane protein</topology>
    </subcellularLocation>
</comment>
<evidence type="ECO:0000313" key="7">
    <source>
        <dbReference type="EMBL" id="MDF8264091.1"/>
    </source>
</evidence>
<reference evidence="7 8" key="1">
    <citation type="submission" date="2023-03" db="EMBL/GenBank/DDBJ databases">
        <title>YIM 133296 draft genome.</title>
        <authorList>
            <person name="Xiong L."/>
        </authorList>
    </citation>
    <scope>NUCLEOTIDE SEQUENCE [LARGE SCALE GENOMIC DNA]</scope>
    <source>
        <strain evidence="7 8">YIM 133296</strain>
    </source>
</reference>
<evidence type="ECO:0000256" key="6">
    <source>
        <dbReference type="SAM" id="Phobius"/>
    </source>
</evidence>